<feature type="transmembrane region" description="Helical" evidence="9">
    <location>
        <begin position="127"/>
        <end position="149"/>
    </location>
</feature>
<evidence type="ECO:0000256" key="9">
    <source>
        <dbReference type="RuleBase" id="RU369079"/>
    </source>
</evidence>
<evidence type="ECO:0000313" key="11">
    <source>
        <dbReference type="EMBL" id="RVT96056.1"/>
    </source>
</evidence>
<comment type="caution">
    <text evidence="11">The sequence shown here is derived from an EMBL/GenBank/DDBJ whole genome shotgun (WGS) entry which is preliminary data.</text>
</comment>
<evidence type="ECO:0000259" key="10">
    <source>
        <dbReference type="Pfam" id="PF04290"/>
    </source>
</evidence>
<dbReference type="InterPro" id="IPR055348">
    <property type="entry name" value="DctQ"/>
</dbReference>
<accession>A0A437MEL0</accession>
<proteinExistence type="inferred from homology"/>
<comment type="function">
    <text evidence="9">Part of the tripartite ATP-independent periplasmic (TRAP) transport system.</text>
</comment>
<evidence type="ECO:0000256" key="2">
    <source>
        <dbReference type="ARBA" id="ARBA00022448"/>
    </source>
</evidence>
<sequence length="154" mass="16424">MRQVTGALAFVLKASLVLAVLVMFAAIVIQVVMRYVFLAAPPWSEELAVLMFSWATLGGLALGVREGFHVALTLLPEALPPAPRAALGRAIALFVAVLSGYLFWSGLRFMDMAGGSFSAAMEYPTEILNVMAPIAGALCCVFALEHALLPEREA</sequence>
<dbReference type="Pfam" id="PF04290">
    <property type="entry name" value="DctQ"/>
    <property type="match status" value="1"/>
</dbReference>
<feature type="transmembrane region" description="Helical" evidence="9">
    <location>
        <begin position="87"/>
        <end position="107"/>
    </location>
</feature>
<gene>
    <name evidence="11" type="ORF">EOD42_13085</name>
</gene>
<evidence type="ECO:0000256" key="8">
    <source>
        <dbReference type="ARBA" id="ARBA00038436"/>
    </source>
</evidence>
<dbReference type="InterPro" id="IPR007387">
    <property type="entry name" value="TRAP_DctQ"/>
</dbReference>
<dbReference type="PANTHER" id="PTHR35011">
    <property type="entry name" value="2,3-DIKETO-L-GULONATE TRAP TRANSPORTER SMALL PERMEASE PROTEIN YIAM"/>
    <property type="match status" value="1"/>
</dbReference>
<dbReference type="EMBL" id="SACL01000004">
    <property type="protein sequence ID" value="RVT96056.1"/>
    <property type="molecule type" value="Genomic_DNA"/>
</dbReference>
<dbReference type="GO" id="GO:0022857">
    <property type="term" value="F:transmembrane transporter activity"/>
    <property type="evidence" value="ECO:0007669"/>
    <property type="project" value="UniProtKB-UniRule"/>
</dbReference>
<feature type="transmembrane region" description="Helical" evidence="9">
    <location>
        <begin position="7"/>
        <end position="32"/>
    </location>
</feature>
<dbReference type="RefSeq" id="WP_127787990.1">
    <property type="nucleotide sequence ID" value="NZ_SACL01000004.1"/>
</dbReference>
<keyword evidence="6 9" id="KW-1133">Transmembrane helix</keyword>
<dbReference type="GO" id="GO:0015740">
    <property type="term" value="P:C4-dicarboxylate transport"/>
    <property type="evidence" value="ECO:0007669"/>
    <property type="project" value="TreeGrafter"/>
</dbReference>
<keyword evidence="7 9" id="KW-0472">Membrane</keyword>
<keyword evidence="12" id="KW-1185">Reference proteome</keyword>
<comment type="subunit">
    <text evidence="9">The complex comprises the extracytoplasmic solute receptor protein and the two transmembrane proteins.</text>
</comment>
<evidence type="ECO:0000313" key="12">
    <source>
        <dbReference type="Proteomes" id="UP000282957"/>
    </source>
</evidence>
<evidence type="ECO:0000256" key="4">
    <source>
        <dbReference type="ARBA" id="ARBA00022519"/>
    </source>
</evidence>
<evidence type="ECO:0000256" key="3">
    <source>
        <dbReference type="ARBA" id="ARBA00022475"/>
    </source>
</evidence>
<protein>
    <recommendedName>
        <fullName evidence="9">TRAP transporter small permease protein</fullName>
    </recommendedName>
</protein>
<evidence type="ECO:0000256" key="1">
    <source>
        <dbReference type="ARBA" id="ARBA00004429"/>
    </source>
</evidence>
<keyword evidence="2 9" id="KW-0813">Transport</keyword>
<dbReference type="PANTHER" id="PTHR35011:SF11">
    <property type="entry name" value="TRAP TRANSPORTER SMALL PERMEASE PROTEIN"/>
    <property type="match status" value="1"/>
</dbReference>
<feature type="transmembrane region" description="Helical" evidence="9">
    <location>
        <begin position="52"/>
        <end position="75"/>
    </location>
</feature>
<feature type="domain" description="Tripartite ATP-independent periplasmic transporters DctQ component" evidence="10">
    <location>
        <begin position="23"/>
        <end position="148"/>
    </location>
</feature>
<evidence type="ECO:0000256" key="5">
    <source>
        <dbReference type="ARBA" id="ARBA00022692"/>
    </source>
</evidence>
<dbReference type="AlphaFoldDB" id="A0A437MEL0"/>
<keyword evidence="3" id="KW-1003">Cell membrane</keyword>
<reference evidence="11 12" key="1">
    <citation type="submission" date="2019-01" db="EMBL/GenBank/DDBJ databases">
        <authorList>
            <person name="Chen W.-M."/>
        </authorList>
    </citation>
    <scope>NUCLEOTIDE SEQUENCE [LARGE SCALE GENOMIC DNA]</scope>
    <source>
        <strain evidence="11 12">CCP-6</strain>
    </source>
</reference>
<comment type="subcellular location">
    <subcellularLocation>
        <location evidence="1 9">Cell inner membrane</location>
        <topology evidence="1 9">Multi-pass membrane protein</topology>
    </subcellularLocation>
</comment>
<dbReference type="Proteomes" id="UP000282957">
    <property type="component" value="Unassembled WGS sequence"/>
</dbReference>
<keyword evidence="5 9" id="KW-0812">Transmembrane</keyword>
<evidence type="ECO:0000256" key="7">
    <source>
        <dbReference type="ARBA" id="ARBA00023136"/>
    </source>
</evidence>
<evidence type="ECO:0000256" key="6">
    <source>
        <dbReference type="ARBA" id="ARBA00022989"/>
    </source>
</evidence>
<dbReference type="GO" id="GO:0005886">
    <property type="term" value="C:plasma membrane"/>
    <property type="evidence" value="ECO:0007669"/>
    <property type="project" value="UniProtKB-SubCell"/>
</dbReference>
<keyword evidence="4 9" id="KW-0997">Cell inner membrane</keyword>
<organism evidence="11 12">
    <name type="scientific">Rhodovarius crocodyli</name>
    <dbReference type="NCBI Taxonomy" id="1979269"/>
    <lineage>
        <taxon>Bacteria</taxon>
        <taxon>Pseudomonadati</taxon>
        <taxon>Pseudomonadota</taxon>
        <taxon>Alphaproteobacteria</taxon>
        <taxon>Acetobacterales</taxon>
        <taxon>Roseomonadaceae</taxon>
        <taxon>Rhodovarius</taxon>
    </lineage>
</organism>
<comment type="similarity">
    <text evidence="8 9">Belongs to the TRAP transporter small permease family.</text>
</comment>
<dbReference type="OrthoDB" id="4964541at2"/>
<name>A0A437MEL0_9PROT</name>